<dbReference type="PANTHER" id="PTHR30093:SF2">
    <property type="entry name" value="TYPE II SECRETION SYSTEM PROTEIN H"/>
    <property type="match status" value="1"/>
</dbReference>
<gene>
    <name evidence="3" type="ORF">Enr8_49320</name>
</gene>
<evidence type="ECO:0000313" key="4">
    <source>
        <dbReference type="Proteomes" id="UP000318878"/>
    </source>
</evidence>
<feature type="signal peptide" evidence="1">
    <location>
        <begin position="1"/>
        <end position="27"/>
    </location>
</feature>
<protein>
    <recommendedName>
        <fullName evidence="2">DUF1559 domain-containing protein</fullName>
    </recommendedName>
</protein>
<dbReference type="Proteomes" id="UP000318878">
    <property type="component" value="Unassembled WGS sequence"/>
</dbReference>
<accession>A0A5C5UT92</accession>
<reference evidence="3 4" key="1">
    <citation type="submission" date="2019-02" db="EMBL/GenBank/DDBJ databases">
        <title>Deep-cultivation of Planctomycetes and their phenomic and genomic characterization uncovers novel biology.</title>
        <authorList>
            <person name="Wiegand S."/>
            <person name="Jogler M."/>
            <person name="Boedeker C."/>
            <person name="Pinto D."/>
            <person name="Vollmers J."/>
            <person name="Rivas-Marin E."/>
            <person name="Kohn T."/>
            <person name="Peeters S.H."/>
            <person name="Heuer A."/>
            <person name="Rast P."/>
            <person name="Oberbeckmann S."/>
            <person name="Bunk B."/>
            <person name="Jeske O."/>
            <person name="Meyerdierks A."/>
            <person name="Storesund J.E."/>
            <person name="Kallscheuer N."/>
            <person name="Luecker S."/>
            <person name="Lage O.M."/>
            <person name="Pohl T."/>
            <person name="Merkel B.J."/>
            <person name="Hornburger P."/>
            <person name="Mueller R.-W."/>
            <person name="Bruemmer F."/>
            <person name="Labrenz M."/>
            <person name="Spormann A.M."/>
            <person name="Op Den Camp H."/>
            <person name="Overmann J."/>
            <person name="Amann R."/>
            <person name="Jetten M.S.M."/>
            <person name="Mascher T."/>
            <person name="Medema M.H."/>
            <person name="Devos D.P."/>
            <person name="Kaster A.-K."/>
            <person name="Ovreas L."/>
            <person name="Rohde M."/>
            <person name="Galperin M.Y."/>
            <person name="Jogler C."/>
        </authorList>
    </citation>
    <scope>NUCLEOTIDE SEQUENCE [LARGE SCALE GENOMIC DNA]</scope>
    <source>
        <strain evidence="3 4">Enr8</strain>
    </source>
</reference>
<dbReference type="InterPro" id="IPR027558">
    <property type="entry name" value="Pre_pil_HX9DG_C"/>
</dbReference>
<proteinExistence type="predicted"/>
<dbReference type="PANTHER" id="PTHR30093">
    <property type="entry name" value="GENERAL SECRETION PATHWAY PROTEIN G"/>
    <property type="match status" value="1"/>
</dbReference>
<feature type="chain" id="PRO_5023092194" description="DUF1559 domain-containing protein" evidence="1">
    <location>
        <begin position="28"/>
        <end position="574"/>
    </location>
</feature>
<evidence type="ECO:0000259" key="2">
    <source>
        <dbReference type="Pfam" id="PF07596"/>
    </source>
</evidence>
<dbReference type="Pfam" id="PF07596">
    <property type="entry name" value="SBP_bac_10"/>
    <property type="match status" value="1"/>
</dbReference>
<evidence type="ECO:0000256" key="1">
    <source>
        <dbReference type="SAM" id="SignalP"/>
    </source>
</evidence>
<name>A0A5C5UT92_9BACT</name>
<dbReference type="RefSeq" id="WP_146436772.1">
    <property type="nucleotide sequence ID" value="NZ_SJPF01000008.1"/>
</dbReference>
<dbReference type="InterPro" id="IPR011453">
    <property type="entry name" value="DUF1559"/>
</dbReference>
<comment type="caution">
    <text evidence="3">The sequence shown here is derived from an EMBL/GenBank/DDBJ whole genome shotgun (WGS) entry which is preliminary data.</text>
</comment>
<dbReference type="AlphaFoldDB" id="A0A5C5UT92"/>
<dbReference type="EMBL" id="SJPF01000008">
    <property type="protein sequence ID" value="TWT29416.1"/>
    <property type="molecule type" value="Genomic_DNA"/>
</dbReference>
<organism evidence="3 4">
    <name type="scientific">Blastopirellula retiformator</name>
    <dbReference type="NCBI Taxonomy" id="2527970"/>
    <lineage>
        <taxon>Bacteria</taxon>
        <taxon>Pseudomonadati</taxon>
        <taxon>Planctomycetota</taxon>
        <taxon>Planctomycetia</taxon>
        <taxon>Pirellulales</taxon>
        <taxon>Pirellulaceae</taxon>
        <taxon>Blastopirellula</taxon>
    </lineage>
</organism>
<dbReference type="OrthoDB" id="285651at2"/>
<dbReference type="SUPFAM" id="SSF54523">
    <property type="entry name" value="Pili subunits"/>
    <property type="match status" value="1"/>
</dbReference>
<evidence type="ECO:0000313" key="3">
    <source>
        <dbReference type="EMBL" id="TWT29416.1"/>
    </source>
</evidence>
<feature type="domain" description="DUF1559" evidence="2">
    <location>
        <begin position="360"/>
        <end position="520"/>
    </location>
</feature>
<dbReference type="InterPro" id="IPR045584">
    <property type="entry name" value="Pilin-like"/>
</dbReference>
<dbReference type="Gene3D" id="3.30.700.10">
    <property type="entry name" value="Glycoprotein, Type 4 Pilin"/>
    <property type="match status" value="1"/>
</dbReference>
<keyword evidence="1" id="KW-0732">Signal</keyword>
<keyword evidence="4" id="KW-1185">Reference proteome</keyword>
<dbReference type="NCBIfam" id="TIGR04294">
    <property type="entry name" value="pre_pil_HX9DG"/>
    <property type="match status" value="1"/>
</dbReference>
<sequence length="574" mass="62237" precursor="true">MIPRLKAILVGFLAATMVISPQLAVHAQEAGQSNTGPQLQYIPQDAVGMGFLRTEPLLTSAFAQNYPVEVAEAFGAKYLGFNPMKISSITFYAVAPSPAAPAPQVVAVVKVSEKIDADEGFLAGIGEFAEDLTDRDLVKEALPDLQGKAFRVPSFPVDDFAAHLVDDQTFLIGTMLGIAEALDRDLKKEHSDPAKLLAATSENAEVALVLNVDPVRDPIEGFVKSQSIPFPFAVYKQLPIATKSISLRGQLSDKAALTLSIDAVDKEGVETLEYLVGFTMGMAQAALVDEAKRQAESEDEIEAAMGRYQLRMAESLLKTLEPKRDGTSLKITLEQADGGSAAMSVAVIGVLIGLLLPAVQQARAAARRAQSTNNLKQIALSMHVFHDTYKHFPPQAITDKDGKKLLSWRVALLPLLGYNELYEKFHLDEPWDSEHNSQLIEEMPDIFINPNSTAPHGSTNYVVPLGKGMAFEEPGPTPEGQKFAKGTSLYSMTDGTSNTLLCVENNYDAAVIWTQPEDLEVDLTDVWKDLGKSQVGGFNAAFADGSVRLISDQTSAKRLQLLLQRNDGQIIPQN</sequence>